<accession>A0AAE0Y9L9</accession>
<sequence length="1044" mass="115574">MSPEIDIREEGNSVDPPNLQTDNRSYPLTLGGSFVKEGPVLSFHDPNDTTSSDLRNGGTFVYESSTTSSRACFETFSATDGAEQMSTFVLDRDAHTTSISATGRINSLNESNSASASRGQVGVSGQHIHIITKGDIPGFKLNQGSTGRPFEKSDHQYNSVNNINKGMGDISENYEQDGSTYKVTHECKGKREYEKTDKESPEQSSTNFNFEQTKLAYRLKPQLTSDFLSQELSSSTTTPIDIESILRKYGLETKKYNSPLRMLKHAHGDTTETSSKTSTVSSYRSYTSCKFVSISDANNTTSCNKLKHCHTSHMNISQNNEALKKLIEPTSNSMYAEDNSSGKTVCTAQSEQNQHLFKTFNSSSNFGSATSKDFSKNNDVQEMETREEMSKDHPAEQLSAVHGSSVDIEVNNRSEELPGQENSMPLSHDLQYSELGNTTSATAYASPYGGMGSSTGIRTTGVLASSHPSNMDARPFEGSYLKHHLAMSEQPPAKGAAATATPDMVPSGHTATGNSMDSLSSTGSNLKHINGLSSPIDSLDYSLQKERYRLRGIDNLITSSPGRVPRPYSTMPYSSIYSYTNFPITSSNRYNTSMLGNALPSTNSISKQISYGNPTDVVTIRRTGSNVDTGQFNNNRGIPDYGYRANRYSSEIAERLNLKQAWVTEPYERNQNQRSYMTTQPQNNQQKQNQNQDKKKQKMARNTKSSAQNIIERNRLAVSQYATANGKAPVSTRDKKNNQRPKSAQAANNLSRGSDLAYPTNHSHNSVFNGSDFAREIKRIVRASTQQDNKKNQSDVSHTSKCNNARSNITHGCGVNTKCKENNRDKSIKRSCIVKDISVLKKRQSNSCKYQQYLTKTKDEEEKQQYTCQEQLNYIESASEEAPSRSSSTISRSQESCALESEYDADASQLHSYPNSRKRCNQGIAPLSRCRSTQEISQRSLVAATALASALIHKRELKPDRLKMFLEDTFPGETRKRSARAETNRNTATSESRAMKMQQEARKSLKKTMSSGLKSSCAASCPYADSTSTTKSATPLKRTKFMRQ</sequence>
<dbReference type="EMBL" id="JAWDGP010006608">
    <property type="protein sequence ID" value="KAK3737977.1"/>
    <property type="molecule type" value="Genomic_DNA"/>
</dbReference>
<reference evidence="2" key="1">
    <citation type="journal article" date="2023" name="G3 (Bethesda)">
        <title>A reference genome for the long-term kleptoplast-retaining sea slug Elysia crispata morphotype clarki.</title>
        <authorList>
            <person name="Eastman K.E."/>
            <person name="Pendleton A.L."/>
            <person name="Shaikh M.A."/>
            <person name="Suttiyut T."/>
            <person name="Ogas R."/>
            <person name="Tomko P."/>
            <person name="Gavelis G."/>
            <person name="Widhalm J.R."/>
            <person name="Wisecaver J.H."/>
        </authorList>
    </citation>
    <scope>NUCLEOTIDE SEQUENCE</scope>
    <source>
        <strain evidence="2">ECLA1</strain>
    </source>
</reference>
<feature type="compositionally biased region" description="Low complexity" evidence="1">
    <location>
        <begin position="680"/>
        <end position="691"/>
    </location>
</feature>
<feature type="compositionally biased region" description="Polar residues" evidence="1">
    <location>
        <begin position="760"/>
        <end position="769"/>
    </location>
</feature>
<feature type="region of interest" description="Disordered" evidence="1">
    <location>
        <begin position="973"/>
        <end position="1044"/>
    </location>
</feature>
<feature type="region of interest" description="Disordered" evidence="1">
    <location>
        <begin position="384"/>
        <end position="406"/>
    </location>
</feature>
<feature type="compositionally biased region" description="Polar residues" evidence="1">
    <location>
        <begin position="794"/>
        <end position="803"/>
    </location>
</feature>
<protein>
    <submittedName>
        <fullName evidence="2">Uncharacterized protein</fullName>
    </submittedName>
</protein>
<name>A0AAE0Y9L9_9GAST</name>
<feature type="compositionally biased region" description="Polar residues" evidence="1">
    <location>
        <begin position="1007"/>
        <end position="1018"/>
    </location>
</feature>
<organism evidence="2 3">
    <name type="scientific">Elysia crispata</name>
    <name type="common">lettuce slug</name>
    <dbReference type="NCBI Taxonomy" id="231223"/>
    <lineage>
        <taxon>Eukaryota</taxon>
        <taxon>Metazoa</taxon>
        <taxon>Spiralia</taxon>
        <taxon>Lophotrochozoa</taxon>
        <taxon>Mollusca</taxon>
        <taxon>Gastropoda</taxon>
        <taxon>Heterobranchia</taxon>
        <taxon>Euthyneura</taxon>
        <taxon>Panpulmonata</taxon>
        <taxon>Sacoglossa</taxon>
        <taxon>Placobranchoidea</taxon>
        <taxon>Plakobranchidae</taxon>
        <taxon>Elysia</taxon>
    </lineage>
</organism>
<feature type="region of interest" description="Disordered" evidence="1">
    <location>
        <begin position="1"/>
        <end position="24"/>
    </location>
</feature>
<evidence type="ECO:0000313" key="3">
    <source>
        <dbReference type="Proteomes" id="UP001283361"/>
    </source>
</evidence>
<feature type="compositionally biased region" description="Polar residues" evidence="1">
    <location>
        <begin position="740"/>
        <end position="752"/>
    </location>
</feature>
<feature type="region of interest" description="Disordered" evidence="1">
    <location>
        <begin position="784"/>
        <end position="803"/>
    </location>
</feature>
<proteinExistence type="predicted"/>
<feature type="region of interest" description="Disordered" evidence="1">
    <location>
        <begin position="677"/>
        <end position="770"/>
    </location>
</feature>
<dbReference type="AlphaFoldDB" id="A0AAE0Y9L9"/>
<feature type="compositionally biased region" description="Basic and acidic residues" evidence="1">
    <location>
        <begin position="1"/>
        <end position="11"/>
    </location>
</feature>
<dbReference type="Proteomes" id="UP001283361">
    <property type="component" value="Unassembled WGS sequence"/>
</dbReference>
<evidence type="ECO:0000256" key="1">
    <source>
        <dbReference type="SAM" id="MobiDB-lite"/>
    </source>
</evidence>
<feature type="compositionally biased region" description="Basic and acidic residues" evidence="1">
    <location>
        <begin position="973"/>
        <end position="983"/>
    </location>
</feature>
<keyword evidence="3" id="KW-1185">Reference proteome</keyword>
<feature type="compositionally biased region" description="Basic and acidic residues" evidence="1">
    <location>
        <begin position="384"/>
        <end position="395"/>
    </location>
</feature>
<evidence type="ECO:0000313" key="2">
    <source>
        <dbReference type="EMBL" id="KAK3737977.1"/>
    </source>
</evidence>
<gene>
    <name evidence="2" type="ORF">RRG08_010025</name>
</gene>
<feature type="compositionally biased region" description="Polar residues" evidence="1">
    <location>
        <begin position="702"/>
        <end position="711"/>
    </location>
</feature>
<comment type="caution">
    <text evidence="2">The sequence shown here is derived from an EMBL/GenBank/DDBJ whole genome shotgun (WGS) entry which is preliminary data.</text>
</comment>